<evidence type="ECO:0000256" key="8">
    <source>
        <dbReference type="RuleBase" id="RU365068"/>
    </source>
</evidence>
<comment type="catalytic activity">
    <reaction evidence="6 8">
        <text>ATP + H2O = ADP + phosphate + H(+)</text>
        <dbReference type="Rhea" id="RHEA:13065"/>
        <dbReference type="ChEBI" id="CHEBI:15377"/>
        <dbReference type="ChEBI" id="CHEBI:15378"/>
        <dbReference type="ChEBI" id="CHEBI:30616"/>
        <dbReference type="ChEBI" id="CHEBI:43474"/>
        <dbReference type="ChEBI" id="CHEBI:456216"/>
        <dbReference type="EC" id="3.6.4.13"/>
    </reaction>
</comment>
<feature type="compositionally biased region" description="Basic and acidic residues" evidence="9">
    <location>
        <begin position="595"/>
        <end position="604"/>
    </location>
</feature>
<name>A0A5N6TE61_ASPAV</name>
<evidence type="ECO:0000256" key="6">
    <source>
        <dbReference type="ARBA" id="ARBA00047984"/>
    </source>
</evidence>
<dbReference type="PROSITE" id="PS00039">
    <property type="entry name" value="DEAD_ATP_HELICASE"/>
    <property type="match status" value="1"/>
</dbReference>
<sequence>MLGAFRRNGVAHALRAASAPRVLRVTPQRLQWLPSSSPAISHVPRSSFHLSSTTFAAAEAQLQSDGIASKPVELSQFKQLGEHGLVNFKVIRNITDNMGLETMTDVQRMTINPALKGDDLLAQAKTGTGKTVAFLLPVIHNILKDESISKGSWRNRSFASAEDIRAIVISPTRELAEQIAEEAKKLTFNTGVVVQTAVGGTRKMEGLRRIQRQGCHLLVGTPGRLKDILSDSRHGIKAPNLTSFVLDEADRLLDDGFAPDIAEIQGLLPDPAKVDRQTLMFSATVPKEVRAMVRHTMKPDFKAVRTVRDDEVPTHLTVPQKRVMVDGFQNLMPALLELAKKGVTESTERPFKAIVYFNSTALTKMTHDLFNELLNDPEDPRSGHPLRGVQFIEMHSRLTQAARTRHSDLFRRCRSAILFSSDVTSRGLDFPDVTHVIQIGAARGRDSYIHRLGRTGRANKSGEGWCLYHPNEEHFFQRHLGDLPVELDNSLATASLCMDKPLPSNASPEAVKMIEQVQGAMRDVPEETRADAWRSMFGSVSQIFKNPKALVAALNDLATHGFNLQEIPPISSSLARQLGIDRLSEVNLFRSGNNYRRDDSRSERTSGSTGPSWSGRGYKGSKRQFNNNFNGRDNYSKRDSFGGRSNSFRDSRFQSRY</sequence>
<evidence type="ECO:0000256" key="4">
    <source>
        <dbReference type="ARBA" id="ARBA00022840"/>
    </source>
</evidence>
<dbReference type="InterPro" id="IPR001650">
    <property type="entry name" value="Helicase_C-like"/>
</dbReference>
<dbReference type="InterPro" id="IPR000629">
    <property type="entry name" value="RNA-helicase_DEAD-box_CS"/>
</dbReference>
<evidence type="ECO:0000256" key="1">
    <source>
        <dbReference type="ARBA" id="ARBA00022741"/>
    </source>
</evidence>
<dbReference type="SMART" id="SM00487">
    <property type="entry name" value="DEXDc"/>
    <property type="match status" value="1"/>
</dbReference>
<dbReference type="CDD" id="cd18787">
    <property type="entry name" value="SF2_C_DEAD"/>
    <property type="match status" value="1"/>
</dbReference>
<evidence type="ECO:0000256" key="9">
    <source>
        <dbReference type="SAM" id="MobiDB-lite"/>
    </source>
</evidence>
<keyword evidence="13" id="KW-1185">Reference proteome</keyword>
<feature type="compositionally biased region" description="Polar residues" evidence="9">
    <location>
        <begin position="623"/>
        <end position="633"/>
    </location>
</feature>
<dbReference type="GO" id="GO:0003723">
    <property type="term" value="F:RNA binding"/>
    <property type="evidence" value="ECO:0007669"/>
    <property type="project" value="UniProtKB-UniRule"/>
</dbReference>
<feature type="compositionally biased region" description="Basic and acidic residues" evidence="9">
    <location>
        <begin position="634"/>
        <end position="657"/>
    </location>
</feature>
<gene>
    <name evidence="12" type="ORF">BDV25DRAFT_166299</name>
</gene>
<evidence type="ECO:0000256" key="5">
    <source>
        <dbReference type="ARBA" id="ARBA00022884"/>
    </source>
</evidence>
<organism evidence="12 13">
    <name type="scientific">Aspergillus avenaceus</name>
    <dbReference type="NCBI Taxonomy" id="36643"/>
    <lineage>
        <taxon>Eukaryota</taxon>
        <taxon>Fungi</taxon>
        <taxon>Dikarya</taxon>
        <taxon>Ascomycota</taxon>
        <taxon>Pezizomycotina</taxon>
        <taxon>Eurotiomycetes</taxon>
        <taxon>Eurotiomycetidae</taxon>
        <taxon>Eurotiales</taxon>
        <taxon>Aspergillaceae</taxon>
        <taxon>Aspergillus</taxon>
        <taxon>Aspergillus subgen. Circumdati</taxon>
    </lineage>
</organism>
<dbReference type="CDD" id="cd17964">
    <property type="entry name" value="DEADc_MSS116"/>
    <property type="match status" value="1"/>
</dbReference>
<feature type="region of interest" description="Disordered" evidence="9">
    <location>
        <begin position="592"/>
        <end position="657"/>
    </location>
</feature>
<accession>A0A5N6TE61</accession>
<dbReference type="EMBL" id="ML742462">
    <property type="protein sequence ID" value="KAE8144655.1"/>
    <property type="molecule type" value="Genomic_DNA"/>
</dbReference>
<dbReference type="SMART" id="SM00490">
    <property type="entry name" value="HELICc"/>
    <property type="match status" value="1"/>
</dbReference>
<comment type="similarity">
    <text evidence="7">Belongs to the DEAD box helicase family.</text>
</comment>
<evidence type="ECO:0000259" key="10">
    <source>
        <dbReference type="PROSITE" id="PS51192"/>
    </source>
</evidence>
<evidence type="ECO:0000256" key="3">
    <source>
        <dbReference type="ARBA" id="ARBA00022806"/>
    </source>
</evidence>
<dbReference type="AlphaFoldDB" id="A0A5N6TE61"/>
<keyword evidence="4 7" id="KW-0067">ATP-binding</keyword>
<dbReference type="Pfam" id="PF00271">
    <property type="entry name" value="Helicase_C"/>
    <property type="match status" value="1"/>
</dbReference>
<keyword evidence="1 7" id="KW-0547">Nucleotide-binding</keyword>
<dbReference type="PANTHER" id="PTHR24031">
    <property type="entry name" value="RNA HELICASE"/>
    <property type="match status" value="1"/>
</dbReference>
<evidence type="ECO:0000259" key="11">
    <source>
        <dbReference type="PROSITE" id="PS51194"/>
    </source>
</evidence>
<feature type="domain" description="Helicase C-terminal" evidence="11">
    <location>
        <begin position="330"/>
        <end position="502"/>
    </location>
</feature>
<protein>
    <recommendedName>
        <fullName evidence="8">ATP-dependent RNA helicase</fullName>
        <ecNumber evidence="8">3.6.4.13</ecNumber>
    </recommendedName>
</protein>
<dbReference type="SUPFAM" id="SSF52540">
    <property type="entry name" value="P-loop containing nucleoside triphosphate hydrolases"/>
    <property type="match status" value="2"/>
</dbReference>
<dbReference type="InterPro" id="IPR011545">
    <property type="entry name" value="DEAD/DEAH_box_helicase_dom"/>
</dbReference>
<evidence type="ECO:0000313" key="13">
    <source>
        <dbReference type="Proteomes" id="UP000325780"/>
    </source>
</evidence>
<proteinExistence type="inferred from homology"/>
<keyword evidence="3 7" id="KW-0347">Helicase</keyword>
<dbReference type="Pfam" id="PF00270">
    <property type="entry name" value="DEAD"/>
    <property type="match status" value="1"/>
</dbReference>
<dbReference type="InterPro" id="IPR027417">
    <property type="entry name" value="P-loop_NTPase"/>
</dbReference>
<dbReference type="OrthoDB" id="193716at2759"/>
<dbReference type="EC" id="3.6.4.13" evidence="8"/>
<keyword evidence="5 8" id="KW-0694">RNA-binding</keyword>
<evidence type="ECO:0000256" key="7">
    <source>
        <dbReference type="RuleBase" id="RU000492"/>
    </source>
</evidence>
<dbReference type="InterPro" id="IPR014001">
    <property type="entry name" value="Helicase_ATP-bd"/>
</dbReference>
<dbReference type="GO" id="GO:0005524">
    <property type="term" value="F:ATP binding"/>
    <property type="evidence" value="ECO:0007669"/>
    <property type="project" value="UniProtKB-UniRule"/>
</dbReference>
<comment type="domain">
    <text evidence="8">The Q motif is unique to and characteristic of the DEAD box family of RNA helicases and controls ATP binding and hydrolysis.</text>
</comment>
<keyword evidence="2 7" id="KW-0378">Hydrolase</keyword>
<feature type="domain" description="Helicase ATP-binding" evidence="10">
    <location>
        <begin position="111"/>
        <end position="303"/>
    </location>
</feature>
<evidence type="ECO:0000256" key="2">
    <source>
        <dbReference type="ARBA" id="ARBA00022801"/>
    </source>
</evidence>
<dbReference type="GO" id="GO:0016787">
    <property type="term" value="F:hydrolase activity"/>
    <property type="evidence" value="ECO:0007669"/>
    <property type="project" value="UniProtKB-KW"/>
</dbReference>
<dbReference type="Gene3D" id="3.40.50.300">
    <property type="entry name" value="P-loop containing nucleotide triphosphate hydrolases"/>
    <property type="match status" value="2"/>
</dbReference>
<dbReference type="PROSITE" id="PS51194">
    <property type="entry name" value="HELICASE_CTER"/>
    <property type="match status" value="1"/>
</dbReference>
<dbReference type="GO" id="GO:0003724">
    <property type="term" value="F:RNA helicase activity"/>
    <property type="evidence" value="ECO:0007669"/>
    <property type="project" value="UniProtKB-EC"/>
</dbReference>
<dbReference type="Proteomes" id="UP000325780">
    <property type="component" value="Unassembled WGS sequence"/>
</dbReference>
<comment type="function">
    <text evidence="8">RNA helicase.</text>
</comment>
<reference evidence="12 13" key="1">
    <citation type="submission" date="2019-04" db="EMBL/GenBank/DDBJ databases">
        <title>Friends and foes A comparative genomics study of 23 Aspergillus species from section Flavi.</title>
        <authorList>
            <consortium name="DOE Joint Genome Institute"/>
            <person name="Kjaerbolling I."/>
            <person name="Vesth T."/>
            <person name="Frisvad J.C."/>
            <person name="Nybo J.L."/>
            <person name="Theobald S."/>
            <person name="Kildgaard S."/>
            <person name="Isbrandt T."/>
            <person name="Kuo A."/>
            <person name="Sato A."/>
            <person name="Lyhne E.K."/>
            <person name="Kogle M.E."/>
            <person name="Wiebenga A."/>
            <person name="Kun R.S."/>
            <person name="Lubbers R.J."/>
            <person name="Makela M.R."/>
            <person name="Barry K."/>
            <person name="Chovatia M."/>
            <person name="Clum A."/>
            <person name="Daum C."/>
            <person name="Haridas S."/>
            <person name="He G."/>
            <person name="LaButti K."/>
            <person name="Lipzen A."/>
            <person name="Mondo S."/>
            <person name="Riley R."/>
            <person name="Salamov A."/>
            <person name="Simmons B.A."/>
            <person name="Magnuson J.K."/>
            <person name="Henrissat B."/>
            <person name="Mortensen U.H."/>
            <person name="Larsen T.O."/>
            <person name="Devries R.P."/>
            <person name="Grigoriev I.V."/>
            <person name="Machida M."/>
            <person name="Baker S.E."/>
            <person name="Andersen M.R."/>
        </authorList>
    </citation>
    <scope>NUCLEOTIDE SEQUENCE [LARGE SCALE GENOMIC DNA]</scope>
    <source>
        <strain evidence="12 13">IBT 18842</strain>
    </source>
</reference>
<dbReference type="PROSITE" id="PS51192">
    <property type="entry name" value="HELICASE_ATP_BIND_1"/>
    <property type="match status" value="1"/>
</dbReference>
<evidence type="ECO:0000313" key="12">
    <source>
        <dbReference type="EMBL" id="KAE8144655.1"/>
    </source>
</evidence>